<accession>A0A074ZT53</accession>
<reference evidence="1 2" key="1">
    <citation type="submission" date="2013-11" db="EMBL/GenBank/DDBJ databases">
        <title>Opisthorchis viverrini - life in the bile duct.</title>
        <authorList>
            <person name="Young N.D."/>
            <person name="Nagarajan N."/>
            <person name="Lin S.J."/>
            <person name="Korhonen P.K."/>
            <person name="Jex A.R."/>
            <person name="Hall R.S."/>
            <person name="Safavi-Hemami H."/>
            <person name="Kaewkong W."/>
            <person name="Bertrand D."/>
            <person name="Gao S."/>
            <person name="Seet Q."/>
            <person name="Wongkham S."/>
            <person name="Teh B.T."/>
            <person name="Wongkham C."/>
            <person name="Intapan P.M."/>
            <person name="Maleewong W."/>
            <person name="Yang X."/>
            <person name="Hu M."/>
            <person name="Wang Z."/>
            <person name="Hofmann A."/>
            <person name="Sternberg P.W."/>
            <person name="Tan P."/>
            <person name="Wang J."/>
            <person name="Gasser R.B."/>
        </authorList>
    </citation>
    <scope>NUCLEOTIDE SEQUENCE [LARGE SCALE GENOMIC DNA]</scope>
</reference>
<evidence type="ECO:0000313" key="1">
    <source>
        <dbReference type="EMBL" id="KER30593.1"/>
    </source>
</evidence>
<organism evidence="1 2">
    <name type="scientific">Opisthorchis viverrini</name>
    <name type="common">Southeast Asian liver fluke</name>
    <dbReference type="NCBI Taxonomy" id="6198"/>
    <lineage>
        <taxon>Eukaryota</taxon>
        <taxon>Metazoa</taxon>
        <taxon>Spiralia</taxon>
        <taxon>Lophotrochozoa</taxon>
        <taxon>Platyhelminthes</taxon>
        <taxon>Trematoda</taxon>
        <taxon>Digenea</taxon>
        <taxon>Opisthorchiida</taxon>
        <taxon>Opisthorchiata</taxon>
        <taxon>Opisthorchiidae</taxon>
        <taxon>Opisthorchis</taxon>
    </lineage>
</organism>
<dbReference type="RefSeq" id="XP_009165592.1">
    <property type="nucleotide sequence ID" value="XM_009167328.1"/>
</dbReference>
<protein>
    <submittedName>
        <fullName evidence="1">Uncharacterized protein</fullName>
    </submittedName>
</protein>
<gene>
    <name evidence="1" type="ORF">T265_02949</name>
</gene>
<proteinExistence type="predicted"/>
<name>A0A074ZT53_OPIVI</name>
<dbReference type="GeneID" id="20317137"/>
<dbReference type="Proteomes" id="UP000054324">
    <property type="component" value="Unassembled WGS sequence"/>
</dbReference>
<sequence length="121" mass="13994">MRTFLNMEDRRLALASSIVEATQSEVCIGTITNRGEKEELIHDLVKFLRTIWRTTEMLEEWRISTIVPVFKWVESSIKLNDIRGFDCEIVCHILRSSGEHCIAVAVLFRDRLTNGADNKKQ</sequence>
<dbReference type="EMBL" id="KL596658">
    <property type="protein sequence ID" value="KER30593.1"/>
    <property type="molecule type" value="Genomic_DNA"/>
</dbReference>
<keyword evidence="2" id="KW-1185">Reference proteome</keyword>
<dbReference type="AlphaFoldDB" id="A0A074ZT53"/>
<dbReference type="OrthoDB" id="1213407at2759"/>
<evidence type="ECO:0000313" key="2">
    <source>
        <dbReference type="Proteomes" id="UP000054324"/>
    </source>
</evidence>
<dbReference type="CTD" id="20317137"/>
<dbReference type="KEGG" id="ovi:T265_02949"/>